<sequence length="85" mass="9459">MYHAGLSPKVRAKAHENFMKDKVTTIVATVAFGMGIDKADVRYVIHYGAPRGIESYYQEIGRAGRDGFPSKCIVFYTDGEIATNR</sequence>
<dbReference type="PANTHER" id="PTHR13710:SF120">
    <property type="entry name" value="BIFUNCTIONAL 3'-5' EXONUCLEASE_ATP-DEPENDENT HELICASE WRN"/>
    <property type="match status" value="1"/>
</dbReference>
<dbReference type="GO" id="GO:0005654">
    <property type="term" value="C:nucleoplasm"/>
    <property type="evidence" value="ECO:0007669"/>
    <property type="project" value="TreeGrafter"/>
</dbReference>
<evidence type="ECO:0000256" key="2">
    <source>
        <dbReference type="ARBA" id="ARBA00034617"/>
    </source>
</evidence>
<dbReference type="SUPFAM" id="SSF52540">
    <property type="entry name" value="P-loop containing nucleoside triphosphate hydrolases"/>
    <property type="match status" value="1"/>
</dbReference>
<dbReference type="GO" id="GO:0043138">
    <property type="term" value="F:3'-5' DNA helicase activity"/>
    <property type="evidence" value="ECO:0007669"/>
    <property type="project" value="UniProtKB-EC"/>
</dbReference>
<dbReference type="AlphaFoldDB" id="A0A0M3KFI7"/>
<evidence type="ECO:0000313" key="6">
    <source>
        <dbReference type="Proteomes" id="UP000267096"/>
    </source>
</evidence>
<evidence type="ECO:0000313" key="7">
    <source>
        <dbReference type="WBParaSite" id="ASIM_0001974701-mRNA-1"/>
    </source>
</evidence>
<dbReference type="GO" id="GO:0009378">
    <property type="term" value="F:four-way junction helicase activity"/>
    <property type="evidence" value="ECO:0007669"/>
    <property type="project" value="TreeGrafter"/>
</dbReference>
<reference evidence="7" key="1">
    <citation type="submission" date="2017-02" db="UniProtKB">
        <authorList>
            <consortium name="WormBaseParasite"/>
        </authorList>
    </citation>
    <scope>IDENTIFICATION</scope>
</reference>
<reference evidence="5 6" key="2">
    <citation type="submission" date="2018-11" db="EMBL/GenBank/DDBJ databases">
        <authorList>
            <consortium name="Pathogen Informatics"/>
        </authorList>
    </citation>
    <scope>NUCLEOTIDE SEQUENCE [LARGE SCALE GENOMIC DNA]</scope>
</reference>
<dbReference type="EC" id="5.6.2.4" evidence="3"/>
<evidence type="ECO:0000313" key="5">
    <source>
        <dbReference type="EMBL" id="VDK67714.1"/>
    </source>
</evidence>
<dbReference type="EMBL" id="UYRR01036696">
    <property type="protein sequence ID" value="VDK67714.1"/>
    <property type="molecule type" value="Genomic_DNA"/>
</dbReference>
<dbReference type="GO" id="GO:0000723">
    <property type="term" value="P:telomere maintenance"/>
    <property type="evidence" value="ECO:0007669"/>
    <property type="project" value="TreeGrafter"/>
</dbReference>
<evidence type="ECO:0000256" key="1">
    <source>
        <dbReference type="ARBA" id="ARBA00005446"/>
    </source>
</evidence>
<comment type="similarity">
    <text evidence="1">Belongs to the helicase family. RecQ subfamily.</text>
</comment>
<dbReference type="Pfam" id="PF00271">
    <property type="entry name" value="Helicase_C"/>
    <property type="match status" value="1"/>
</dbReference>
<dbReference type="GO" id="GO:0005737">
    <property type="term" value="C:cytoplasm"/>
    <property type="evidence" value="ECO:0007669"/>
    <property type="project" value="TreeGrafter"/>
</dbReference>
<proteinExistence type="inferred from homology"/>
<dbReference type="InterPro" id="IPR001650">
    <property type="entry name" value="Helicase_C-like"/>
</dbReference>
<dbReference type="OrthoDB" id="10261556at2759"/>
<dbReference type="GO" id="GO:0000724">
    <property type="term" value="P:double-strand break repair via homologous recombination"/>
    <property type="evidence" value="ECO:0007669"/>
    <property type="project" value="TreeGrafter"/>
</dbReference>
<evidence type="ECO:0000256" key="3">
    <source>
        <dbReference type="ARBA" id="ARBA00034808"/>
    </source>
</evidence>
<dbReference type="PANTHER" id="PTHR13710">
    <property type="entry name" value="DNA HELICASE RECQ FAMILY MEMBER"/>
    <property type="match status" value="1"/>
</dbReference>
<feature type="domain" description="Helicase C-terminal" evidence="4">
    <location>
        <begin position="1"/>
        <end position="85"/>
    </location>
</feature>
<dbReference type="SMART" id="SM00490">
    <property type="entry name" value="HELICc"/>
    <property type="match status" value="1"/>
</dbReference>
<evidence type="ECO:0000259" key="4">
    <source>
        <dbReference type="PROSITE" id="PS51194"/>
    </source>
</evidence>
<keyword evidence="6" id="KW-1185">Reference proteome</keyword>
<accession>A0A0M3KFI7</accession>
<dbReference type="GO" id="GO:0005694">
    <property type="term" value="C:chromosome"/>
    <property type="evidence" value="ECO:0007669"/>
    <property type="project" value="TreeGrafter"/>
</dbReference>
<comment type="catalytic activity">
    <reaction evidence="2">
        <text>Couples ATP hydrolysis with the unwinding of duplex DNA by translocating in the 3'-5' direction.</text>
        <dbReference type="EC" id="5.6.2.4"/>
    </reaction>
</comment>
<protein>
    <recommendedName>
        <fullName evidence="3">DNA 3'-5' helicase</fullName>
        <ecNumber evidence="3">5.6.2.4</ecNumber>
    </recommendedName>
</protein>
<dbReference type="Proteomes" id="UP000267096">
    <property type="component" value="Unassembled WGS sequence"/>
</dbReference>
<organism evidence="7">
    <name type="scientific">Anisakis simplex</name>
    <name type="common">Herring worm</name>
    <dbReference type="NCBI Taxonomy" id="6269"/>
    <lineage>
        <taxon>Eukaryota</taxon>
        <taxon>Metazoa</taxon>
        <taxon>Ecdysozoa</taxon>
        <taxon>Nematoda</taxon>
        <taxon>Chromadorea</taxon>
        <taxon>Rhabditida</taxon>
        <taxon>Spirurina</taxon>
        <taxon>Ascaridomorpha</taxon>
        <taxon>Ascaridoidea</taxon>
        <taxon>Anisakidae</taxon>
        <taxon>Anisakis</taxon>
        <taxon>Anisakis simplex complex</taxon>
    </lineage>
</organism>
<dbReference type="InterPro" id="IPR027417">
    <property type="entry name" value="P-loop_NTPase"/>
</dbReference>
<gene>
    <name evidence="5" type="ORF">ASIM_LOCUS19135</name>
</gene>
<dbReference type="Gene3D" id="3.40.50.300">
    <property type="entry name" value="P-loop containing nucleotide triphosphate hydrolases"/>
    <property type="match status" value="1"/>
</dbReference>
<dbReference type="WBParaSite" id="ASIM_0001974701-mRNA-1">
    <property type="protein sequence ID" value="ASIM_0001974701-mRNA-1"/>
    <property type="gene ID" value="ASIM_0001974701"/>
</dbReference>
<dbReference type="PROSITE" id="PS51194">
    <property type="entry name" value="HELICASE_CTER"/>
    <property type="match status" value="1"/>
</dbReference>
<name>A0A0M3KFI7_ANISI</name>